<dbReference type="PROSITE" id="PS50943">
    <property type="entry name" value="HTH_CROC1"/>
    <property type="match status" value="1"/>
</dbReference>
<dbReference type="EMBL" id="LCCZ01000054">
    <property type="protein sequence ID" value="KKS41499.1"/>
    <property type="molecule type" value="Genomic_DNA"/>
</dbReference>
<accession>A0A0G0YY39</accession>
<dbReference type="InterPro" id="IPR010982">
    <property type="entry name" value="Lambda_DNA-bd_dom_sf"/>
</dbReference>
<organism evidence="2 3">
    <name type="scientific">candidate division CPR1 bacterium GW2011_GWA2_42_17</name>
    <dbReference type="NCBI Taxonomy" id="1618341"/>
    <lineage>
        <taxon>Bacteria</taxon>
        <taxon>candidate division CPR1</taxon>
    </lineage>
</organism>
<gene>
    <name evidence="2" type="ORF">UV05_C0054G0007</name>
</gene>
<evidence type="ECO:0000259" key="1">
    <source>
        <dbReference type="PROSITE" id="PS50943"/>
    </source>
</evidence>
<dbReference type="GO" id="GO:0003677">
    <property type="term" value="F:DNA binding"/>
    <property type="evidence" value="ECO:0007669"/>
    <property type="project" value="InterPro"/>
</dbReference>
<dbReference type="Pfam" id="PF01381">
    <property type="entry name" value="HTH_3"/>
    <property type="match status" value="1"/>
</dbReference>
<dbReference type="SMART" id="SM00530">
    <property type="entry name" value="HTH_XRE"/>
    <property type="match status" value="1"/>
</dbReference>
<sequence>MSYDSAKLDLSAQKSSWWGDLSEFGETVLKQKRQNLGLTQQQVAKIVGLNQSQISRIEQGLSRPSDPPTLDSIAKAYHLNQKEKEYLYQLFVGVETIKTKIGESLTPVLDLLDKQTSFIAHANRSGNPQVASDHAKSIREWISKTKGLFGKSIWNTEFPMILSRLLLEESAAIWDIVSPKELKFSTAALLKTQQEITEKAVKEYIKRESGLFLLVNKSFHHYIAGNYQKALIGFLQVVNSTELKKSHWYIEVLRGILVTSGVLKDLGKLKSTERQVKTFIEKSSPSRTNHFYLLEGLARGYKNFDPAYSLKLLEEAWGLMTKARRDDDYLLIREVQLVRTALMALIAAGESRPTALEEIATPTLNLCQKHGFFRHEQQIIELINQPTI</sequence>
<dbReference type="Proteomes" id="UP000034875">
    <property type="component" value="Unassembled WGS sequence"/>
</dbReference>
<protein>
    <recommendedName>
        <fullName evidence="1">HTH cro/C1-type domain-containing protein</fullName>
    </recommendedName>
</protein>
<dbReference type="SUPFAM" id="SSF47413">
    <property type="entry name" value="lambda repressor-like DNA-binding domains"/>
    <property type="match status" value="1"/>
</dbReference>
<comment type="caution">
    <text evidence="2">The sequence shown here is derived from an EMBL/GenBank/DDBJ whole genome shotgun (WGS) entry which is preliminary data.</text>
</comment>
<evidence type="ECO:0000313" key="3">
    <source>
        <dbReference type="Proteomes" id="UP000034875"/>
    </source>
</evidence>
<feature type="domain" description="HTH cro/C1-type" evidence="1">
    <location>
        <begin position="29"/>
        <end position="87"/>
    </location>
</feature>
<dbReference type="InterPro" id="IPR001387">
    <property type="entry name" value="Cro/C1-type_HTH"/>
</dbReference>
<reference evidence="2 3" key="1">
    <citation type="journal article" date="2015" name="Nature">
        <title>rRNA introns, odd ribosomes, and small enigmatic genomes across a large radiation of phyla.</title>
        <authorList>
            <person name="Brown C.T."/>
            <person name="Hug L.A."/>
            <person name="Thomas B.C."/>
            <person name="Sharon I."/>
            <person name="Castelle C.J."/>
            <person name="Singh A."/>
            <person name="Wilkins M.J."/>
            <person name="Williams K.H."/>
            <person name="Banfield J.F."/>
        </authorList>
    </citation>
    <scope>NUCLEOTIDE SEQUENCE [LARGE SCALE GENOMIC DNA]</scope>
</reference>
<dbReference type="Gene3D" id="1.10.260.40">
    <property type="entry name" value="lambda repressor-like DNA-binding domains"/>
    <property type="match status" value="1"/>
</dbReference>
<evidence type="ECO:0000313" key="2">
    <source>
        <dbReference type="EMBL" id="KKS41499.1"/>
    </source>
</evidence>
<name>A0A0G0YY39_9BACT</name>
<dbReference type="CDD" id="cd00093">
    <property type="entry name" value="HTH_XRE"/>
    <property type="match status" value="1"/>
</dbReference>
<proteinExistence type="predicted"/>
<dbReference type="AlphaFoldDB" id="A0A0G0YY39"/>